<evidence type="ECO:0000256" key="3">
    <source>
        <dbReference type="PROSITE-ProRule" id="PRU01331"/>
    </source>
</evidence>
<dbReference type="Gene3D" id="3.10.20.70">
    <property type="entry name" value="Glutamine synthetase, N-terminal domain"/>
    <property type="match status" value="1"/>
</dbReference>
<accession>A0ABV3Z6K1</accession>
<keyword evidence="2 6" id="KW-0436">Ligase</keyword>
<feature type="domain" description="GS catalytic" evidence="5">
    <location>
        <begin position="127"/>
        <end position="463"/>
    </location>
</feature>
<dbReference type="PANTHER" id="PTHR43785">
    <property type="entry name" value="GAMMA-GLUTAMYLPUTRESCINE SYNTHETASE"/>
    <property type="match status" value="1"/>
</dbReference>
<evidence type="ECO:0000313" key="6">
    <source>
        <dbReference type="EMBL" id="MEX6634440.1"/>
    </source>
</evidence>
<name>A0ABV3Z6K1_9PROT</name>
<dbReference type="InterPro" id="IPR008146">
    <property type="entry name" value="Gln_synth_cat_dom"/>
</dbReference>
<keyword evidence="7" id="KW-1185">Reference proteome</keyword>
<sequence length="463" mass="50614">MAPPSAYDDRQSMLANAKVLLDSSPDLVFVDAFFTDLNGVLRGKRMPARDAMKLVKDGLRLPRSLVGVDIWGTDVIENGLVMETGDSDGICYPVGSGIIPTPWAVDPSVQVMMMMGDTDGTPFLADPRQLLIEMKNRCAAQGLFPVAAMELEFYLLARETDEAGRPQTANLGVTGRRVSDSKLYAINELDAFNGFFSDLYAACDQQGVPLGAAIVEGGAGQFEVNLLHQDDPVKAADQAILFRRAVRGVAEKHNLLSTFMAKPFGDLSGNGLHVHVSMLDEKGQNVFDDGTDKGSEKLRQAIAGLIDVSPEAMIFLAPHLNSMRRFQDESHAPTRLSWGYENRTVAIRVPNDSNKNRRFEYRIAGADANPYLVMAALLGGVLDGIQNKKSPPSPTTGNGYLCDAPRVPTSWRDALNCFENGQILAPAFGPLFTNVFTAVKHQEMRIADARVTDFEYDSYLQVF</sequence>
<evidence type="ECO:0000256" key="1">
    <source>
        <dbReference type="ARBA" id="ARBA00001946"/>
    </source>
</evidence>
<dbReference type="Pfam" id="PF00120">
    <property type="entry name" value="Gln-synt_C"/>
    <property type="match status" value="1"/>
</dbReference>
<dbReference type="EMBL" id="JBEHZE010000001">
    <property type="protein sequence ID" value="MEX6634440.1"/>
    <property type="molecule type" value="Genomic_DNA"/>
</dbReference>
<dbReference type="RefSeq" id="WP_369314424.1">
    <property type="nucleotide sequence ID" value="NZ_JBEHZE010000001.1"/>
</dbReference>
<evidence type="ECO:0000313" key="7">
    <source>
        <dbReference type="Proteomes" id="UP001560685"/>
    </source>
</evidence>
<evidence type="ECO:0000256" key="2">
    <source>
        <dbReference type="ARBA" id="ARBA00022598"/>
    </source>
</evidence>
<dbReference type="InterPro" id="IPR014746">
    <property type="entry name" value="Gln_synth/guanido_kin_cat_dom"/>
</dbReference>
<dbReference type="Proteomes" id="UP001560685">
    <property type="component" value="Unassembled WGS sequence"/>
</dbReference>
<proteinExistence type="inferred from homology"/>
<dbReference type="SUPFAM" id="SSF55931">
    <property type="entry name" value="Glutamine synthetase/guanido kinase"/>
    <property type="match status" value="1"/>
</dbReference>
<dbReference type="SMART" id="SM01230">
    <property type="entry name" value="Gln-synt_C"/>
    <property type="match status" value="1"/>
</dbReference>
<comment type="caution">
    <text evidence="6">The sequence shown here is derived from an EMBL/GenBank/DDBJ whole genome shotgun (WGS) entry which is preliminary data.</text>
</comment>
<evidence type="ECO:0000259" key="5">
    <source>
        <dbReference type="PROSITE" id="PS51987"/>
    </source>
</evidence>
<dbReference type="InterPro" id="IPR036651">
    <property type="entry name" value="Gln_synt_N_sf"/>
</dbReference>
<dbReference type="SUPFAM" id="SSF54368">
    <property type="entry name" value="Glutamine synthetase, N-terminal domain"/>
    <property type="match status" value="1"/>
</dbReference>
<comment type="similarity">
    <text evidence="3 4">Belongs to the glutamine synthetase family.</text>
</comment>
<evidence type="ECO:0000256" key="4">
    <source>
        <dbReference type="RuleBase" id="RU000384"/>
    </source>
</evidence>
<dbReference type="EC" id="6.3.1.-" evidence="6"/>
<dbReference type="GO" id="GO:0016874">
    <property type="term" value="F:ligase activity"/>
    <property type="evidence" value="ECO:0007669"/>
    <property type="project" value="UniProtKB-KW"/>
</dbReference>
<organism evidence="6 7">
    <name type="scientific">Hyphococcus lacteus</name>
    <dbReference type="NCBI Taxonomy" id="3143536"/>
    <lineage>
        <taxon>Bacteria</taxon>
        <taxon>Pseudomonadati</taxon>
        <taxon>Pseudomonadota</taxon>
        <taxon>Alphaproteobacteria</taxon>
        <taxon>Parvularculales</taxon>
        <taxon>Parvularculaceae</taxon>
        <taxon>Hyphococcus</taxon>
    </lineage>
</organism>
<protein>
    <submittedName>
        <fullName evidence="6">Glutamine synthetase family protein</fullName>
        <ecNumber evidence="6">6.3.1.-</ecNumber>
    </submittedName>
</protein>
<gene>
    <name evidence="6" type="ORF">ABFZ84_12865</name>
</gene>
<reference evidence="6 7" key="1">
    <citation type="submission" date="2024-05" db="EMBL/GenBank/DDBJ databases">
        <title>Three bacterial strains, DH-69, EH-24, and ECK-19 isolated from coastal sediments.</title>
        <authorList>
            <person name="Ye Y.-Q."/>
            <person name="Du Z.-J."/>
        </authorList>
    </citation>
    <scope>NUCLEOTIDE SEQUENCE [LARGE SCALE GENOMIC DNA]</scope>
    <source>
        <strain evidence="6 7">ECK-19</strain>
    </source>
</reference>
<dbReference type="Gene3D" id="3.30.590.10">
    <property type="entry name" value="Glutamine synthetase/guanido kinase, catalytic domain"/>
    <property type="match status" value="1"/>
</dbReference>
<comment type="cofactor">
    <cofactor evidence="1">
        <name>Mg(2+)</name>
        <dbReference type="ChEBI" id="CHEBI:18420"/>
    </cofactor>
</comment>
<dbReference type="PROSITE" id="PS51987">
    <property type="entry name" value="GS_CATALYTIC"/>
    <property type="match status" value="1"/>
</dbReference>
<dbReference type="PANTHER" id="PTHR43785:SF12">
    <property type="entry name" value="TYPE-1 GLUTAMINE SYNTHETASE 2"/>
    <property type="match status" value="1"/>
</dbReference>